<dbReference type="RefSeq" id="WP_237826355.1">
    <property type="nucleotide sequence ID" value="NZ_JAKLTQ010000025.1"/>
</dbReference>
<dbReference type="PROSITE" id="PS51186">
    <property type="entry name" value="GNAT"/>
    <property type="match status" value="1"/>
</dbReference>
<dbReference type="EMBL" id="JAKLTQ010000025">
    <property type="protein sequence ID" value="MCG2624454.1"/>
    <property type="molecule type" value="Genomic_DNA"/>
</dbReference>
<dbReference type="InterPro" id="IPR000182">
    <property type="entry name" value="GNAT_dom"/>
</dbReference>
<sequence>MNIIDPEYLQYDYRLSYRGIPHTGHEPEDYPLRWTVAVHADVSDREDDGEDLREVGSAVVYLVPDAGLIDLFDTLGSYDAELARFGEVFGVDHPELLDEAGMREDGDLLIVSSLTVAPEFRGRKLGYWILNAIIETIGRHAWLTVLDAAPPEDPDADEGAAGQGAESLKKYWRGFGFHEVENGFMVFGDTMAALAAEFAETRGEDPDGYL</sequence>
<evidence type="ECO:0000313" key="2">
    <source>
        <dbReference type="EMBL" id="MCG2624454.1"/>
    </source>
</evidence>
<dbReference type="Proteomes" id="UP001165368">
    <property type="component" value="Unassembled WGS sequence"/>
</dbReference>
<gene>
    <name evidence="2" type="ORF">LVY72_21430</name>
</gene>
<name>A0ABS9LCP4_9MICC</name>
<evidence type="ECO:0000259" key="1">
    <source>
        <dbReference type="PROSITE" id="PS51186"/>
    </source>
</evidence>
<keyword evidence="3" id="KW-1185">Reference proteome</keyword>
<accession>A0ABS9LCP4</accession>
<reference evidence="2" key="1">
    <citation type="submission" date="2022-01" db="EMBL/GenBank/DDBJ databases">
        <authorList>
            <person name="Jo J.-H."/>
            <person name="Im W.-T."/>
        </authorList>
    </citation>
    <scope>NUCLEOTIDE SEQUENCE</scope>
    <source>
        <strain evidence="2">I2-34</strain>
    </source>
</reference>
<evidence type="ECO:0000313" key="3">
    <source>
        <dbReference type="Proteomes" id="UP001165368"/>
    </source>
</evidence>
<comment type="caution">
    <text evidence="2">The sequence shown here is derived from an EMBL/GenBank/DDBJ whole genome shotgun (WGS) entry which is preliminary data.</text>
</comment>
<dbReference type="InterPro" id="IPR016181">
    <property type="entry name" value="Acyl_CoA_acyltransferase"/>
</dbReference>
<protein>
    <recommendedName>
        <fullName evidence="1">N-acetyltransferase domain-containing protein</fullName>
    </recommendedName>
</protein>
<dbReference type="Gene3D" id="3.40.630.30">
    <property type="match status" value="1"/>
</dbReference>
<dbReference type="SUPFAM" id="SSF55729">
    <property type="entry name" value="Acyl-CoA N-acyltransferases (Nat)"/>
    <property type="match status" value="1"/>
</dbReference>
<proteinExistence type="predicted"/>
<feature type="domain" description="N-acetyltransferase" evidence="1">
    <location>
        <begin position="40"/>
        <end position="200"/>
    </location>
</feature>
<organism evidence="2 3">
    <name type="scientific">Arthrobacter hankyongi</name>
    <dbReference type="NCBI Taxonomy" id="2904801"/>
    <lineage>
        <taxon>Bacteria</taxon>
        <taxon>Bacillati</taxon>
        <taxon>Actinomycetota</taxon>
        <taxon>Actinomycetes</taxon>
        <taxon>Micrococcales</taxon>
        <taxon>Micrococcaceae</taxon>
        <taxon>Arthrobacter</taxon>
    </lineage>
</organism>